<dbReference type="EMBL" id="JBHTMB010000040">
    <property type="protein sequence ID" value="MFD1232794.1"/>
    <property type="molecule type" value="Genomic_DNA"/>
</dbReference>
<gene>
    <name evidence="1" type="ORF">ACFQ34_05815</name>
</gene>
<sequence>MSAGVHLVGSVPLESTEAVFRAATTALGDLIGRLPDGETGDRTGWVGFQLPLLQNHPDFVMAPRPGAESADDVEKAIRAESEDYEVPVFRLRDGADPARLTFGDLGYARAALDSWKVFSAMQDAGEIGAGVRFQVCLPTPLAPLLLFVDERDHLRAEPAYRAAMLRELDAICAAVPHERLAVQWDVAPELALIERAWPSVFGEDVEREVVDRVAAVGAAVPDDVQLGFHFCYGDLGHQHFVEPADMRILVDLCTAVRRGVPRRIDWVHMPVPRSRDDDAYFAPLRDLELDGATELFLGLVHATDGLDGAARRIAAARRATTTEFGVGTECGLGRRAPESVPALLDLHRAAAGLAAEARAGRR</sequence>
<dbReference type="RefSeq" id="WP_013678241.1">
    <property type="nucleotide sequence ID" value="NZ_BAABKS010000067.1"/>
</dbReference>
<evidence type="ECO:0000313" key="1">
    <source>
        <dbReference type="EMBL" id="MFD1232794.1"/>
    </source>
</evidence>
<comment type="caution">
    <text evidence="1">The sequence shown here is derived from an EMBL/GenBank/DDBJ whole genome shotgun (WGS) entry which is preliminary data.</text>
</comment>
<dbReference type="Gene3D" id="3.20.20.210">
    <property type="match status" value="1"/>
</dbReference>
<name>A0ABW3VCF4_9PSEU</name>
<dbReference type="InterPro" id="IPR038071">
    <property type="entry name" value="UROD/MetE-like_sf"/>
</dbReference>
<evidence type="ECO:0000313" key="2">
    <source>
        <dbReference type="Proteomes" id="UP001597182"/>
    </source>
</evidence>
<reference evidence="2" key="1">
    <citation type="journal article" date="2019" name="Int. J. Syst. Evol. Microbiol.">
        <title>The Global Catalogue of Microorganisms (GCM) 10K type strain sequencing project: providing services to taxonomists for standard genome sequencing and annotation.</title>
        <authorList>
            <consortium name="The Broad Institute Genomics Platform"/>
            <consortium name="The Broad Institute Genome Sequencing Center for Infectious Disease"/>
            <person name="Wu L."/>
            <person name="Ma J."/>
        </authorList>
    </citation>
    <scope>NUCLEOTIDE SEQUENCE [LARGE SCALE GENOMIC DNA]</scope>
    <source>
        <strain evidence="2">CCUG 49018</strain>
    </source>
</reference>
<proteinExistence type="predicted"/>
<evidence type="ECO:0008006" key="3">
    <source>
        <dbReference type="Google" id="ProtNLM"/>
    </source>
</evidence>
<protein>
    <recommendedName>
        <fullName evidence="3">5-methyltetrahydropteroyltriglutamate--homocysteine methyltransferase</fullName>
    </recommendedName>
</protein>
<organism evidence="1 2">
    <name type="scientific">Pseudonocardia benzenivorans</name>
    <dbReference type="NCBI Taxonomy" id="228005"/>
    <lineage>
        <taxon>Bacteria</taxon>
        <taxon>Bacillati</taxon>
        <taxon>Actinomycetota</taxon>
        <taxon>Actinomycetes</taxon>
        <taxon>Pseudonocardiales</taxon>
        <taxon>Pseudonocardiaceae</taxon>
        <taxon>Pseudonocardia</taxon>
    </lineage>
</organism>
<dbReference type="Proteomes" id="UP001597182">
    <property type="component" value="Unassembled WGS sequence"/>
</dbReference>
<dbReference type="SUPFAM" id="SSF51726">
    <property type="entry name" value="UROD/MetE-like"/>
    <property type="match status" value="1"/>
</dbReference>
<keyword evidence="2" id="KW-1185">Reference proteome</keyword>
<accession>A0ABW3VCF4</accession>